<evidence type="ECO:0000313" key="1">
    <source>
        <dbReference type="EMBL" id="KMZ69116.1"/>
    </source>
</evidence>
<reference evidence="2" key="1">
    <citation type="journal article" date="2016" name="Nature">
        <title>The genome of the seagrass Zostera marina reveals angiosperm adaptation to the sea.</title>
        <authorList>
            <person name="Olsen J.L."/>
            <person name="Rouze P."/>
            <person name="Verhelst B."/>
            <person name="Lin Y.-C."/>
            <person name="Bayer T."/>
            <person name="Collen J."/>
            <person name="Dattolo E."/>
            <person name="De Paoli E."/>
            <person name="Dittami S."/>
            <person name="Maumus F."/>
            <person name="Michel G."/>
            <person name="Kersting A."/>
            <person name="Lauritano C."/>
            <person name="Lohaus R."/>
            <person name="Toepel M."/>
            <person name="Tonon T."/>
            <person name="Vanneste K."/>
            <person name="Amirebrahimi M."/>
            <person name="Brakel J."/>
            <person name="Bostroem C."/>
            <person name="Chovatia M."/>
            <person name="Grimwood J."/>
            <person name="Jenkins J.W."/>
            <person name="Jueterbock A."/>
            <person name="Mraz A."/>
            <person name="Stam W.T."/>
            <person name="Tice H."/>
            <person name="Bornberg-Bauer E."/>
            <person name="Green P.J."/>
            <person name="Pearson G.A."/>
            <person name="Procaccini G."/>
            <person name="Duarte C.M."/>
            <person name="Schmutz J."/>
            <person name="Reusch T.B.H."/>
            <person name="Van de Peer Y."/>
        </authorList>
    </citation>
    <scope>NUCLEOTIDE SEQUENCE [LARGE SCALE GENOMIC DNA]</scope>
    <source>
        <strain evidence="2">cv. Finnish</strain>
    </source>
</reference>
<dbReference type="EMBL" id="LFYR01000789">
    <property type="protein sequence ID" value="KMZ69116.1"/>
    <property type="molecule type" value="Genomic_DNA"/>
</dbReference>
<dbReference type="GO" id="GO:0031267">
    <property type="term" value="F:small GTPase binding"/>
    <property type="evidence" value="ECO:0007669"/>
    <property type="project" value="InterPro"/>
</dbReference>
<dbReference type="InterPro" id="IPR008081">
    <property type="entry name" value="Cytoplasmic_FMR1-int"/>
</dbReference>
<evidence type="ECO:0000313" key="2">
    <source>
        <dbReference type="Proteomes" id="UP000036987"/>
    </source>
</evidence>
<keyword evidence="2" id="KW-1185">Reference proteome</keyword>
<comment type="caution">
    <text evidence="1">The sequence shown here is derived from an EMBL/GenBank/DDBJ whole genome shotgun (WGS) entry which is preliminary data.</text>
</comment>
<dbReference type="Pfam" id="PF05994">
    <property type="entry name" value="FragX_IP"/>
    <property type="match status" value="1"/>
</dbReference>
<dbReference type="PRINTS" id="PR01698">
    <property type="entry name" value="CYTOFMRPINTP"/>
</dbReference>
<dbReference type="OrthoDB" id="782496at2759"/>
<accession>A0A0K9PJJ5</accession>
<dbReference type="GO" id="GO:0030833">
    <property type="term" value="P:regulation of actin filament polymerization"/>
    <property type="evidence" value="ECO:0007669"/>
    <property type="project" value="InterPro"/>
</dbReference>
<protein>
    <submittedName>
        <fullName evidence="1">Uncharacterized protein</fullName>
    </submittedName>
</protein>
<dbReference type="AlphaFoldDB" id="A0A0K9PJJ5"/>
<dbReference type="PIRSF" id="PIRSF008153">
    <property type="entry name" value="FMR1_interacting"/>
    <property type="match status" value="1"/>
</dbReference>
<gene>
    <name evidence="1" type="ORF">ZOSMA_221G00260</name>
</gene>
<name>A0A0K9PJJ5_ZOSMR</name>
<sequence>MLVDHVIESHDVGLLESILIPFDIYNDSAQQSLTILKQRFLYDEIEAEVDLCFDQLVFKLSEVIFTYYKSWAASLLLDQSFLSTCDNISKFSTQPMRFNEILKLRRVKLLGRTIDLRCLIIQRMNKLVRENIDILFEHFENQDLCSVIELQQLMEILELTHQLLAKNLELDPFSLILNEMQENLSLVSFSSRLSSQIWIEMQSDFLPNFILCNTTQRFVRSSRALHNPTQMVIFPSEKHYFYCGSQDLNMAHQSITDLYREFFGIPHMFAIAKLLGPRSLPWLIRALLDLISDKITALSPKITGLQEVLPKSIGLLPFDGGIA</sequence>
<feature type="non-terminal residue" evidence="1">
    <location>
        <position position="323"/>
    </location>
</feature>
<dbReference type="STRING" id="29655.A0A0K9PJJ5"/>
<proteinExistence type="predicted"/>
<dbReference type="PANTHER" id="PTHR12195">
    <property type="entry name" value="CYTOPLASMIC FMR1-INTERACTING PROTEIN-RELATED"/>
    <property type="match status" value="1"/>
</dbReference>
<organism evidence="1 2">
    <name type="scientific">Zostera marina</name>
    <name type="common">Eelgrass</name>
    <dbReference type="NCBI Taxonomy" id="29655"/>
    <lineage>
        <taxon>Eukaryota</taxon>
        <taxon>Viridiplantae</taxon>
        <taxon>Streptophyta</taxon>
        <taxon>Embryophyta</taxon>
        <taxon>Tracheophyta</taxon>
        <taxon>Spermatophyta</taxon>
        <taxon>Magnoliopsida</taxon>
        <taxon>Liliopsida</taxon>
        <taxon>Zosteraceae</taxon>
        <taxon>Zostera</taxon>
    </lineage>
</organism>
<dbReference type="Proteomes" id="UP000036987">
    <property type="component" value="Unassembled WGS sequence"/>
</dbReference>